<sequence length="126" mass="14326">MDCIKAGILSHISRICLNDEAVASDDRPHATLDWANNSYPPNISFSPSRGSTMKNMLRSRRLRSAPFNTEPRKTWESLASKCLSSLTIFLFEYHQSALFGLFPFGRSPFHRALDSTANEMRQDLLF</sequence>
<keyword evidence="2" id="KW-1185">Reference proteome</keyword>
<gene>
    <name evidence="1" type="ORF">RCOM_2105070</name>
</gene>
<reference evidence="2" key="1">
    <citation type="journal article" date="2010" name="Nat. Biotechnol.">
        <title>Draft genome sequence of the oilseed species Ricinus communis.</title>
        <authorList>
            <person name="Chan A.P."/>
            <person name="Crabtree J."/>
            <person name="Zhao Q."/>
            <person name="Lorenzi H."/>
            <person name="Orvis J."/>
            <person name="Puiu D."/>
            <person name="Melake-Berhan A."/>
            <person name="Jones K.M."/>
            <person name="Redman J."/>
            <person name="Chen G."/>
            <person name="Cahoon E.B."/>
            <person name="Gedil M."/>
            <person name="Stanke M."/>
            <person name="Haas B.J."/>
            <person name="Wortman J.R."/>
            <person name="Fraser-Liggett C.M."/>
            <person name="Ravel J."/>
            <person name="Rabinowicz P.D."/>
        </authorList>
    </citation>
    <scope>NUCLEOTIDE SEQUENCE [LARGE SCALE GENOMIC DNA]</scope>
    <source>
        <strain evidence="2">cv. Hale</strain>
    </source>
</reference>
<accession>B9TBY8</accession>
<dbReference type="EMBL" id="EQ976853">
    <property type="protein sequence ID" value="EEF26626.1"/>
    <property type="molecule type" value="Genomic_DNA"/>
</dbReference>
<dbReference type="AlphaFoldDB" id="B9TBY8"/>
<evidence type="ECO:0000313" key="2">
    <source>
        <dbReference type="Proteomes" id="UP000008311"/>
    </source>
</evidence>
<dbReference type="Proteomes" id="UP000008311">
    <property type="component" value="Unassembled WGS sequence"/>
</dbReference>
<organism evidence="1 2">
    <name type="scientific">Ricinus communis</name>
    <name type="common">Castor bean</name>
    <dbReference type="NCBI Taxonomy" id="3988"/>
    <lineage>
        <taxon>Eukaryota</taxon>
        <taxon>Viridiplantae</taxon>
        <taxon>Streptophyta</taxon>
        <taxon>Embryophyta</taxon>
        <taxon>Tracheophyta</taxon>
        <taxon>Spermatophyta</taxon>
        <taxon>Magnoliopsida</taxon>
        <taxon>eudicotyledons</taxon>
        <taxon>Gunneridae</taxon>
        <taxon>Pentapetalae</taxon>
        <taxon>rosids</taxon>
        <taxon>fabids</taxon>
        <taxon>Malpighiales</taxon>
        <taxon>Euphorbiaceae</taxon>
        <taxon>Acalyphoideae</taxon>
        <taxon>Acalypheae</taxon>
        <taxon>Ricinus</taxon>
    </lineage>
</organism>
<protein>
    <submittedName>
        <fullName evidence="1">Uncharacterized protein</fullName>
    </submittedName>
</protein>
<proteinExistence type="predicted"/>
<name>B9TBY8_RICCO</name>
<evidence type="ECO:0000313" key="1">
    <source>
        <dbReference type="EMBL" id="EEF26626.1"/>
    </source>
</evidence>
<dbReference type="InParanoid" id="B9TBY8"/>